<dbReference type="RefSeq" id="WP_129205746.1">
    <property type="nucleotide sequence ID" value="NZ_CP035495.1"/>
</dbReference>
<dbReference type="PANTHER" id="PTHR10806">
    <property type="entry name" value="SIGNAL PEPTIDASE COMPLEX CATALYTIC SUBUNIT SEC11"/>
    <property type="match status" value="1"/>
</dbReference>
<dbReference type="InterPro" id="IPR019533">
    <property type="entry name" value="Peptidase_S26"/>
</dbReference>
<dbReference type="Proteomes" id="UP000291758">
    <property type="component" value="Chromosome"/>
</dbReference>
<dbReference type="PRINTS" id="PR00728">
    <property type="entry name" value="SIGNALPTASE"/>
</dbReference>
<dbReference type="GO" id="GO:0016020">
    <property type="term" value="C:membrane"/>
    <property type="evidence" value="ECO:0007669"/>
    <property type="project" value="UniProtKB-SubCell"/>
</dbReference>
<dbReference type="GO" id="GO:0009003">
    <property type="term" value="F:signal peptidase activity"/>
    <property type="evidence" value="ECO:0007669"/>
    <property type="project" value="UniProtKB-EC"/>
</dbReference>
<feature type="transmembrane region" description="Helical" evidence="6">
    <location>
        <begin position="7"/>
        <end position="34"/>
    </location>
</feature>
<keyword evidence="2 6" id="KW-0812">Transmembrane</keyword>
<organism evidence="8 9">
    <name type="scientific">Xylanimonas allomyrinae</name>
    <dbReference type="NCBI Taxonomy" id="2509459"/>
    <lineage>
        <taxon>Bacteria</taxon>
        <taxon>Bacillati</taxon>
        <taxon>Actinomycetota</taxon>
        <taxon>Actinomycetes</taxon>
        <taxon>Micrococcales</taxon>
        <taxon>Promicromonosporaceae</taxon>
        <taxon>Xylanimonas</taxon>
    </lineage>
</organism>
<dbReference type="OrthoDB" id="3178064at2"/>
<keyword evidence="3 6" id="KW-1133">Transmembrane helix</keyword>
<dbReference type="SUPFAM" id="SSF51306">
    <property type="entry name" value="LexA/Signal peptidase"/>
    <property type="match status" value="1"/>
</dbReference>
<name>A0A4P6EPB2_9MICO</name>
<evidence type="ECO:0000256" key="3">
    <source>
        <dbReference type="ARBA" id="ARBA00022989"/>
    </source>
</evidence>
<evidence type="ECO:0000259" key="7">
    <source>
        <dbReference type="Pfam" id="PF10502"/>
    </source>
</evidence>
<dbReference type="GO" id="GO:0006465">
    <property type="term" value="P:signal peptide processing"/>
    <property type="evidence" value="ECO:0007669"/>
    <property type="project" value="UniProtKB-UniRule"/>
</dbReference>
<protein>
    <recommendedName>
        <fullName evidence="5">Signal peptidase I</fullName>
        <ecNumber evidence="5">3.4.21.89</ecNumber>
    </recommendedName>
</protein>
<dbReference type="PANTHER" id="PTHR10806:SF6">
    <property type="entry name" value="SIGNAL PEPTIDASE COMPLEX CATALYTIC SUBUNIT SEC11"/>
    <property type="match status" value="1"/>
</dbReference>
<reference evidence="8 9" key="1">
    <citation type="submission" date="2019-01" db="EMBL/GenBank/DDBJ databases">
        <title>Genome sequencing of strain 2JSPR-7.</title>
        <authorList>
            <person name="Heo J."/>
            <person name="Kim S.-J."/>
            <person name="Kim J.-S."/>
            <person name="Hong S.-B."/>
            <person name="Kwon S.-W."/>
        </authorList>
    </citation>
    <scope>NUCLEOTIDE SEQUENCE [LARGE SCALE GENOMIC DNA]</scope>
    <source>
        <strain evidence="8 9">2JSPR-7</strain>
    </source>
</reference>
<evidence type="ECO:0000313" key="9">
    <source>
        <dbReference type="Proteomes" id="UP000291758"/>
    </source>
</evidence>
<dbReference type="CDD" id="cd06530">
    <property type="entry name" value="S26_SPase_I"/>
    <property type="match status" value="1"/>
</dbReference>
<sequence length="234" mass="24989">MLRRRDVAWRIVGAAVTFAVSIALVAVVVLLSVIPRVTGGASLTVLTGSMEPTFSPGDVIVVRGVSEDDVCTDVGIGDIVTYFPRPEDPALVTHRVVGVTVGAFDDGTSCRLVTQGDDNTAADDPVSPAQVRGRFLYRFPRVGLARQWALQNTDVVLAALAAWVVVALVWSGLRPSRTRVVVQTQTAHDADLLRESGLAARERRVALREAELGIARPGGRSGGRPAEHVLPERP</sequence>
<dbReference type="Pfam" id="PF10502">
    <property type="entry name" value="Peptidase_S26"/>
    <property type="match status" value="1"/>
</dbReference>
<comment type="subcellular location">
    <subcellularLocation>
        <location evidence="1">Membrane</location>
    </subcellularLocation>
</comment>
<dbReference type="GO" id="GO:0004252">
    <property type="term" value="F:serine-type endopeptidase activity"/>
    <property type="evidence" value="ECO:0007669"/>
    <property type="project" value="UniProtKB-UniRule"/>
</dbReference>
<dbReference type="InterPro" id="IPR036286">
    <property type="entry name" value="LexA/Signal_pep-like_sf"/>
</dbReference>
<dbReference type="NCBIfam" id="TIGR02228">
    <property type="entry name" value="sigpep_I_arch"/>
    <property type="match status" value="1"/>
</dbReference>
<keyword evidence="8" id="KW-0378">Hydrolase</keyword>
<evidence type="ECO:0000256" key="2">
    <source>
        <dbReference type="ARBA" id="ARBA00022692"/>
    </source>
</evidence>
<dbReference type="InterPro" id="IPR001733">
    <property type="entry name" value="Peptidase_S26B"/>
</dbReference>
<evidence type="ECO:0000256" key="1">
    <source>
        <dbReference type="ARBA" id="ARBA00004370"/>
    </source>
</evidence>
<dbReference type="EMBL" id="CP035495">
    <property type="protein sequence ID" value="QAY64604.1"/>
    <property type="molecule type" value="Genomic_DNA"/>
</dbReference>
<keyword evidence="9" id="KW-1185">Reference proteome</keyword>
<dbReference type="EC" id="3.4.21.89" evidence="5"/>
<gene>
    <name evidence="8" type="ORF">ET495_16920</name>
</gene>
<dbReference type="AlphaFoldDB" id="A0A4P6EPB2"/>
<evidence type="ECO:0000256" key="6">
    <source>
        <dbReference type="SAM" id="Phobius"/>
    </source>
</evidence>
<accession>A0A4P6EPB2</accession>
<dbReference type="KEGG" id="xyl:ET495_16920"/>
<evidence type="ECO:0000256" key="5">
    <source>
        <dbReference type="NCBIfam" id="TIGR02228"/>
    </source>
</evidence>
<evidence type="ECO:0000313" key="8">
    <source>
        <dbReference type="EMBL" id="QAY64604.1"/>
    </source>
</evidence>
<feature type="transmembrane region" description="Helical" evidence="6">
    <location>
        <begin position="155"/>
        <end position="173"/>
    </location>
</feature>
<evidence type="ECO:0000256" key="4">
    <source>
        <dbReference type="ARBA" id="ARBA00023136"/>
    </source>
</evidence>
<keyword evidence="4 6" id="KW-0472">Membrane</keyword>
<proteinExistence type="predicted"/>
<feature type="domain" description="Peptidase S26" evidence="7">
    <location>
        <begin position="22"/>
        <end position="99"/>
    </location>
</feature>